<evidence type="ECO:0000313" key="2">
    <source>
        <dbReference type="Proteomes" id="UP001595453"/>
    </source>
</evidence>
<evidence type="ECO:0000313" key="1">
    <source>
        <dbReference type="EMBL" id="MFC3033507.1"/>
    </source>
</evidence>
<dbReference type="RefSeq" id="WP_377125060.1">
    <property type="nucleotide sequence ID" value="NZ_JBHRSD010000023.1"/>
</dbReference>
<dbReference type="EMBL" id="JBHRSD010000023">
    <property type="protein sequence ID" value="MFC3033507.1"/>
    <property type="molecule type" value="Genomic_DNA"/>
</dbReference>
<accession>A0ABV7CLG2</accession>
<dbReference type="InterPro" id="IPR022080">
    <property type="entry name" value="DUF3630"/>
</dbReference>
<dbReference type="Proteomes" id="UP001595453">
    <property type="component" value="Unassembled WGS sequence"/>
</dbReference>
<gene>
    <name evidence="1" type="ORF">ACFOEE_13345</name>
</gene>
<comment type="caution">
    <text evidence="1">The sequence shown here is derived from an EMBL/GenBank/DDBJ whole genome shotgun (WGS) entry which is preliminary data.</text>
</comment>
<dbReference type="Pfam" id="PF12305">
    <property type="entry name" value="DUF3630"/>
    <property type="match status" value="1"/>
</dbReference>
<proteinExistence type="predicted"/>
<organism evidence="1 2">
    <name type="scientific">Pseudoalteromonas fenneropenaei</name>
    <dbReference type="NCBI Taxonomy" id="1737459"/>
    <lineage>
        <taxon>Bacteria</taxon>
        <taxon>Pseudomonadati</taxon>
        <taxon>Pseudomonadota</taxon>
        <taxon>Gammaproteobacteria</taxon>
        <taxon>Alteromonadales</taxon>
        <taxon>Pseudoalteromonadaceae</taxon>
        <taxon>Pseudoalteromonas</taxon>
    </lineage>
</organism>
<keyword evidence="2" id="KW-1185">Reference proteome</keyword>
<protein>
    <submittedName>
        <fullName evidence="1">DUF3630 family protein</fullName>
    </submittedName>
</protein>
<name>A0ABV7CLG2_9GAMM</name>
<sequence>MPICQLDAQHQILLLSPEIFPHSDEFALWARIFLHHPEIQIVEINLGADRHQARFHFAEEGFNLNFEHYSESLWISPEGQQAAAKLPDLQNIF</sequence>
<reference evidence="2" key="1">
    <citation type="journal article" date="2019" name="Int. J. Syst. Evol. Microbiol.">
        <title>The Global Catalogue of Microorganisms (GCM) 10K type strain sequencing project: providing services to taxonomists for standard genome sequencing and annotation.</title>
        <authorList>
            <consortium name="The Broad Institute Genomics Platform"/>
            <consortium name="The Broad Institute Genome Sequencing Center for Infectious Disease"/>
            <person name="Wu L."/>
            <person name="Ma J."/>
        </authorList>
    </citation>
    <scope>NUCLEOTIDE SEQUENCE [LARGE SCALE GENOMIC DNA]</scope>
    <source>
        <strain evidence="2">KCTC 42730</strain>
    </source>
</reference>